<feature type="region of interest" description="Disordered" evidence="1">
    <location>
        <begin position="511"/>
        <end position="532"/>
    </location>
</feature>
<evidence type="ECO:0000256" key="1">
    <source>
        <dbReference type="SAM" id="MobiDB-lite"/>
    </source>
</evidence>
<dbReference type="AlphaFoldDB" id="A0A6P8BG51"/>
<evidence type="ECO:0000313" key="2">
    <source>
        <dbReference type="Proteomes" id="UP000515153"/>
    </source>
</evidence>
<dbReference type="RefSeq" id="XP_030986268.1">
    <property type="nucleotide sequence ID" value="XM_031122336.1"/>
</dbReference>
<gene>
    <name evidence="3" type="ORF">PgNI_02269</name>
</gene>
<name>A0A6P8BG51_PYRGI</name>
<reference evidence="3" key="3">
    <citation type="submission" date="2025-08" db="UniProtKB">
        <authorList>
            <consortium name="RefSeq"/>
        </authorList>
    </citation>
    <scope>IDENTIFICATION</scope>
    <source>
        <strain evidence="3">NI907</strain>
    </source>
</reference>
<dbReference type="Proteomes" id="UP000515153">
    <property type="component" value="Unplaced"/>
</dbReference>
<keyword evidence="2" id="KW-1185">Reference proteome</keyword>
<accession>A0A6P8BG51</accession>
<reference evidence="3" key="2">
    <citation type="submission" date="2019-10" db="EMBL/GenBank/DDBJ databases">
        <authorList>
            <consortium name="NCBI Genome Project"/>
        </authorList>
    </citation>
    <scope>NUCLEOTIDE SEQUENCE</scope>
    <source>
        <strain evidence="3">NI907</strain>
    </source>
</reference>
<sequence length="532" mass="59578">MNKPYQRKAPVDTISVEFNDWIWPNWATSASPAVASAEVLDLWFQACQDVREMVCDGRNPRLCADECQEVPLKRSISSELDTPTPAEKPMPRAFPARPEGQSTENKITLKFAFMALTYIFFRERLSPKPSSMQMDEAKACLQKLEGDLETILNIPASEAQAAREALRPLVEHLILVEYKVAAEKADDTDNGERYGLPRIPLIKVDKPLPTASRIDSNGRMLLAIFGRCLAKTVECSRLVTPGRRLLELLDEAGRAFTGYKDDCTAPQGLESYHVVRWLYDWRMNREGKLDEDELMLWALTGKQARYSGTLVQMIRNMKLAQDKLLSQYALAEKLYGDLSAIRAVASSVEIREAIDKAIWYQGSRCGIPFCNFINFSYYPPANEVPTGWQPLKKFQKLKTKQEKLTCKFQQDLKTVSFVTGLKIKLDRRSENAAAKKEMQATIKAERKAAAEKAAAARMKVVALQASAPQTKLSLRTAARYSGINREGQFREVPSKPGDSIVLSTSAVSIISPEDATSMDDSHCDQSGDKSDD</sequence>
<protein>
    <submittedName>
        <fullName evidence="3">Uncharacterized protein</fullName>
    </submittedName>
</protein>
<dbReference type="KEGG" id="pgri:PgNI_02269"/>
<organism evidence="2 3">
    <name type="scientific">Pyricularia grisea</name>
    <name type="common">Crabgrass-specific blast fungus</name>
    <name type="synonym">Magnaporthe grisea</name>
    <dbReference type="NCBI Taxonomy" id="148305"/>
    <lineage>
        <taxon>Eukaryota</taxon>
        <taxon>Fungi</taxon>
        <taxon>Dikarya</taxon>
        <taxon>Ascomycota</taxon>
        <taxon>Pezizomycotina</taxon>
        <taxon>Sordariomycetes</taxon>
        <taxon>Sordariomycetidae</taxon>
        <taxon>Magnaporthales</taxon>
        <taxon>Pyriculariaceae</taxon>
        <taxon>Pyricularia</taxon>
    </lineage>
</organism>
<dbReference type="GeneID" id="41957248"/>
<reference evidence="3" key="1">
    <citation type="journal article" date="2019" name="Mol. Biol. Evol.">
        <title>Blast fungal genomes show frequent chromosomal changes, gene gains and losses, and effector gene turnover.</title>
        <authorList>
            <person name="Gomez Luciano L.B."/>
            <person name="Jason Tsai I."/>
            <person name="Chuma I."/>
            <person name="Tosa Y."/>
            <person name="Chen Y.H."/>
            <person name="Li J.Y."/>
            <person name="Li M.Y."/>
            <person name="Jade Lu M.Y."/>
            <person name="Nakayashiki H."/>
            <person name="Li W.H."/>
        </authorList>
    </citation>
    <scope>NUCLEOTIDE SEQUENCE</scope>
    <source>
        <strain evidence="3">NI907</strain>
    </source>
</reference>
<evidence type="ECO:0000313" key="3">
    <source>
        <dbReference type="RefSeq" id="XP_030986268.1"/>
    </source>
</evidence>
<feature type="compositionally biased region" description="Basic and acidic residues" evidence="1">
    <location>
        <begin position="519"/>
        <end position="532"/>
    </location>
</feature>
<proteinExistence type="predicted"/>
<feature type="region of interest" description="Disordered" evidence="1">
    <location>
        <begin position="76"/>
        <end position="101"/>
    </location>
</feature>